<dbReference type="Proteomes" id="UP000445000">
    <property type="component" value="Unassembled WGS sequence"/>
</dbReference>
<dbReference type="PANTHER" id="PTHR43214:SF43">
    <property type="entry name" value="TWO-COMPONENT RESPONSE REGULATOR"/>
    <property type="match status" value="1"/>
</dbReference>
<dbReference type="PROSITE" id="PS50043">
    <property type="entry name" value="HTH_LUXR_2"/>
    <property type="match status" value="1"/>
</dbReference>
<evidence type="ECO:0000259" key="5">
    <source>
        <dbReference type="PROSITE" id="PS50110"/>
    </source>
</evidence>
<dbReference type="PRINTS" id="PR00038">
    <property type="entry name" value="HTHLUXR"/>
</dbReference>
<dbReference type="InterPro" id="IPR000792">
    <property type="entry name" value="Tscrpt_reg_LuxR_C"/>
</dbReference>
<evidence type="ECO:0000259" key="4">
    <source>
        <dbReference type="PROSITE" id="PS50043"/>
    </source>
</evidence>
<dbReference type="SMART" id="SM00421">
    <property type="entry name" value="HTH_LUXR"/>
    <property type="match status" value="1"/>
</dbReference>
<dbReference type="SUPFAM" id="SSF46894">
    <property type="entry name" value="C-terminal effector domain of the bipartite response regulators"/>
    <property type="match status" value="1"/>
</dbReference>
<dbReference type="InterPro" id="IPR058245">
    <property type="entry name" value="NreC/VraR/RcsB-like_REC"/>
</dbReference>
<dbReference type="PANTHER" id="PTHR43214">
    <property type="entry name" value="TWO-COMPONENT RESPONSE REGULATOR"/>
    <property type="match status" value="1"/>
</dbReference>
<accession>A0A829Y8J1</accession>
<dbReference type="InterPro" id="IPR016032">
    <property type="entry name" value="Sig_transdc_resp-reg_C-effctor"/>
</dbReference>
<feature type="modified residue" description="4-aspartylphosphate" evidence="3">
    <location>
        <position position="78"/>
    </location>
</feature>
<organism evidence="6 7">
    <name type="scientific">Steroidobacter agaridevorans</name>
    <dbReference type="NCBI Taxonomy" id="2695856"/>
    <lineage>
        <taxon>Bacteria</taxon>
        <taxon>Pseudomonadati</taxon>
        <taxon>Pseudomonadota</taxon>
        <taxon>Gammaproteobacteria</taxon>
        <taxon>Steroidobacterales</taxon>
        <taxon>Steroidobacteraceae</taxon>
        <taxon>Steroidobacter</taxon>
    </lineage>
</organism>
<dbReference type="EMBL" id="BLJN01000001">
    <property type="protein sequence ID" value="GFE78912.1"/>
    <property type="molecule type" value="Genomic_DNA"/>
</dbReference>
<dbReference type="GO" id="GO:0006355">
    <property type="term" value="P:regulation of DNA-templated transcription"/>
    <property type="evidence" value="ECO:0007669"/>
    <property type="project" value="InterPro"/>
</dbReference>
<sequence>MLNPTELGSRENEARDAFQAVHTPIRVLIVDDHAILRAGVREMLAEEQDLQVVAEAGSAEDALQQLRNGLQVDVVVLDITLPGQSGIDLLKQLKRDQPELAILVLSMHPERSFAVRLMRAGANGYVPKMIVPEELVKAVRAVGTGRRYITPLVAELLASECAADEEGPMHNRLSERELQVFTRIARGVSPAVMANELGLSVKTVSTYRARILEKMGMRSNAEIAAYAVRNQLVE</sequence>
<evidence type="ECO:0000256" key="1">
    <source>
        <dbReference type="ARBA" id="ARBA00022553"/>
    </source>
</evidence>
<keyword evidence="2 6" id="KW-0238">DNA-binding</keyword>
<feature type="domain" description="HTH luxR-type" evidence="4">
    <location>
        <begin position="166"/>
        <end position="231"/>
    </location>
</feature>
<evidence type="ECO:0000313" key="7">
    <source>
        <dbReference type="Proteomes" id="UP000445000"/>
    </source>
</evidence>
<protein>
    <submittedName>
        <fullName evidence="6">DNA-binding response regulator</fullName>
    </submittedName>
</protein>
<dbReference type="AlphaFoldDB" id="A0A829Y8J1"/>
<dbReference type="InterPro" id="IPR039420">
    <property type="entry name" value="WalR-like"/>
</dbReference>
<dbReference type="Pfam" id="PF00072">
    <property type="entry name" value="Response_reg"/>
    <property type="match status" value="1"/>
</dbReference>
<dbReference type="PROSITE" id="PS50110">
    <property type="entry name" value="RESPONSE_REGULATORY"/>
    <property type="match status" value="1"/>
</dbReference>
<evidence type="ECO:0000313" key="6">
    <source>
        <dbReference type="EMBL" id="GFE78912.1"/>
    </source>
</evidence>
<dbReference type="InterPro" id="IPR001789">
    <property type="entry name" value="Sig_transdc_resp-reg_receiver"/>
</dbReference>
<keyword evidence="7" id="KW-1185">Reference proteome</keyword>
<dbReference type="SMART" id="SM00448">
    <property type="entry name" value="REC"/>
    <property type="match status" value="1"/>
</dbReference>
<comment type="caution">
    <text evidence="6">The sequence shown here is derived from an EMBL/GenBank/DDBJ whole genome shotgun (WGS) entry which is preliminary data.</text>
</comment>
<evidence type="ECO:0000256" key="2">
    <source>
        <dbReference type="ARBA" id="ARBA00023125"/>
    </source>
</evidence>
<keyword evidence="1 3" id="KW-0597">Phosphoprotein</keyword>
<name>A0A829Y8J1_9GAMM</name>
<dbReference type="CDD" id="cd06170">
    <property type="entry name" value="LuxR_C_like"/>
    <property type="match status" value="1"/>
</dbReference>
<dbReference type="CDD" id="cd17535">
    <property type="entry name" value="REC_NarL-like"/>
    <property type="match status" value="1"/>
</dbReference>
<proteinExistence type="predicted"/>
<dbReference type="SUPFAM" id="SSF52172">
    <property type="entry name" value="CheY-like"/>
    <property type="match status" value="1"/>
</dbReference>
<dbReference type="Pfam" id="PF00196">
    <property type="entry name" value="GerE"/>
    <property type="match status" value="1"/>
</dbReference>
<evidence type="ECO:0000256" key="3">
    <source>
        <dbReference type="PROSITE-ProRule" id="PRU00169"/>
    </source>
</evidence>
<dbReference type="Gene3D" id="3.40.50.2300">
    <property type="match status" value="1"/>
</dbReference>
<gene>
    <name evidence="6" type="ORF">GCM10011487_09120</name>
</gene>
<dbReference type="InterPro" id="IPR011006">
    <property type="entry name" value="CheY-like_superfamily"/>
</dbReference>
<reference evidence="7" key="1">
    <citation type="submission" date="2020-01" db="EMBL/GenBank/DDBJ databases">
        <title>'Steroidobacter agaridevorans' sp. nov., agar-degrading bacteria isolated from rhizosphere soils.</title>
        <authorList>
            <person name="Ikenaga M."/>
            <person name="Kataoka M."/>
            <person name="Murouchi A."/>
            <person name="Katsuragi S."/>
            <person name="Sakai M."/>
        </authorList>
    </citation>
    <scope>NUCLEOTIDE SEQUENCE [LARGE SCALE GENOMIC DNA]</scope>
    <source>
        <strain evidence="7">YU21-B</strain>
    </source>
</reference>
<dbReference type="GO" id="GO:0003677">
    <property type="term" value="F:DNA binding"/>
    <property type="evidence" value="ECO:0007669"/>
    <property type="project" value="UniProtKB-KW"/>
</dbReference>
<feature type="domain" description="Response regulatory" evidence="5">
    <location>
        <begin position="26"/>
        <end position="143"/>
    </location>
</feature>
<dbReference type="GO" id="GO:0000160">
    <property type="term" value="P:phosphorelay signal transduction system"/>
    <property type="evidence" value="ECO:0007669"/>
    <property type="project" value="InterPro"/>
</dbReference>